<dbReference type="InterPro" id="IPR017896">
    <property type="entry name" value="4Fe4S_Fe-S-bd"/>
</dbReference>
<evidence type="ECO:0000313" key="3">
    <source>
        <dbReference type="Proteomes" id="UP000095094"/>
    </source>
</evidence>
<gene>
    <name evidence="2" type="ORF">BCR25_03875</name>
</gene>
<organism evidence="2 3">
    <name type="scientific">Enterococcus termitis</name>
    <dbReference type="NCBI Taxonomy" id="332950"/>
    <lineage>
        <taxon>Bacteria</taxon>
        <taxon>Bacillati</taxon>
        <taxon>Bacillota</taxon>
        <taxon>Bacilli</taxon>
        <taxon>Lactobacillales</taxon>
        <taxon>Enterococcaceae</taxon>
        <taxon>Enterococcus</taxon>
    </lineage>
</organism>
<accession>A0A1E5GVS9</accession>
<dbReference type="OrthoDB" id="9770306at2"/>
<dbReference type="AlphaFoldDB" id="A0A1E5GVS9"/>
<reference evidence="3" key="1">
    <citation type="submission" date="2016-09" db="EMBL/GenBank/DDBJ databases">
        <authorList>
            <person name="Gulvik C.A."/>
        </authorList>
    </citation>
    <scope>NUCLEOTIDE SEQUENCE [LARGE SCALE GENOMIC DNA]</scope>
    <source>
        <strain evidence="3">LMG 8895</strain>
    </source>
</reference>
<dbReference type="RefSeq" id="WP_069663142.1">
    <property type="nucleotide sequence ID" value="NZ_JBHUJJ010000001.1"/>
</dbReference>
<proteinExistence type="predicted"/>
<feature type="domain" description="4Fe-4S ferredoxin-type" evidence="1">
    <location>
        <begin position="5"/>
        <end position="68"/>
    </location>
</feature>
<evidence type="ECO:0000259" key="1">
    <source>
        <dbReference type="Pfam" id="PF13183"/>
    </source>
</evidence>
<keyword evidence="3" id="KW-1185">Reference proteome</keyword>
<protein>
    <recommendedName>
        <fullName evidence="1">4Fe-4S ferredoxin-type domain-containing protein</fullName>
    </recommendedName>
</protein>
<evidence type="ECO:0000313" key="2">
    <source>
        <dbReference type="EMBL" id="OEG16745.1"/>
    </source>
</evidence>
<dbReference type="SUPFAM" id="SSF54862">
    <property type="entry name" value="4Fe-4S ferredoxins"/>
    <property type="match status" value="1"/>
</dbReference>
<name>A0A1E5GVS9_9ENTE</name>
<comment type="caution">
    <text evidence="2">The sequence shown here is derived from an EMBL/GenBank/DDBJ whole genome shotgun (WGS) entry which is preliminary data.</text>
</comment>
<dbReference type="Pfam" id="PF13183">
    <property type="entry name" value="Fer4_8"/>
    <property type="match status" value="1"/>
</dbReference>
<dbReference type="Proteomes" id="UP000095094">
    <property type="component" value="Unassembled WGS sequence"/>
</dbReference>
<dbReference type="EMBL" id="MIJY01000012">
    <property type="protein sequence ID" value="OEG16745.1"/>
    <property type="molecule type" value="Genomic_DNA"/>
</dbReference>
<sequence length="79" mass="9181">MLYFNCSKCGLCLSDCPAYQRTKNEQYSPKSLIINNYHNSKDNLDFIWKQCSMCRSQCLALSKCPMGIKFDEVKKELGR</sequence>